<dbReference type="NCBIfam" id="TIGR01174">
    <property type="entry name" value="ftsA"/>
    <property type="match status" value="1"/>
</dbReference>
<dbReference type="EMBL" id="JACTNF010000008">
    <property type="protein sequence ID" value="MBO1074810.1"/>
    <property type="molecule type" value="Genomic_DNA"/>
</dbReference>
<evidence type="ECO:0000256" key="5">
    <source>
        <dbReference type="HAMAP-Rule" id="MF_02033"/>
    </source>
</evidence>
<sequence length="428" mass="45571">MNRLPRLATETAPLLKRKRARSGPYGVLDIGSSKVVCLIGKVENDGRPRVLGYGWQRSRGVKGGNIVDLQEAEHSIRAAVAQAEEMADLKLSGAIVNLSCGQPASRLMNIQWPIGGRAVTEADLRAVLSEGRRRSMEEGRETVHATTLGFTIDSTPGVEDPRGMICETLGARLHLVDASSAALRNLGLCLAGCDLEVEELVSAPFAAALAVLVDDEKQLGATVIDMGGGTTGVAVYGDGHLMHTAQLPVGGWQVTNDLARGLATPVSHAERMKTLHGSCLDGGNDLKEMLSVPQVGEDEDQLVQVSRAAMVSIINPRLEETLELVRDRLEGALLDSEAGARVVLTGGASQLVGVQQLAARVLDKPVRIGRPQPVQGLPESAMGPDFATTLGLLHWGAGEGRPLLDLDPGPERGSGRFIRFVNWLRDRV</sequence>
<reference evidence="8 9" key="1">
    <citation type="submission" date="2020-09" db="EMBL/GenBank/DDBJ databases">
        <title>Roseomonas.</title>
        <authorList>
            <person name="Zhu W."/>
        </authorList>
    </citation>
    <scope>NUCLEOTIDE SEQUENCE [LARGE SCALE GENOMIC DNA]</scope>
    <source>
        <strain evidence="8 9">1311</strain>
    </source>
</reference>
<evidence type="ECO:0000313" key="9">
    <source>
        <dbReference type="Proteomes" id="UP001518990"/>
    </source>
</evidence>
<dbReference type="PIRSF" id="PIRSF003101">
    <property type="entry name" value="FtsA"/>
    <property type="match status" value="1"/>
</dbReference>
<dbReference type="InterPro" id="IPR020823">
    <property type="entry name" value="Cell_div_FtsA"/>
</dbReference>
<dbReference type="PANTHER" id="PTHR32432:SF4">
    <property type="entry name" value="CELL DIVISION PROTEIN FTSA"/>
    <property type="match status" value="1"/>
</dbReference>
<dbReference type="RefSeq" id="WP_207446604.1">
    <property type="nucleotide sequence ID" value="NZ_CP061091.1"/>
</dbReference>
<evidence type="ECO:0000313" key="8">
    <source>
        <dbReference type="EMBL" id="MBO1074810.1"/>
    </source>
</evidence>
<organism evidence="8 9">
    <name type="scientific">Roseomonas marmotae</name>
    <dbReference type="NCBI Taxonomy" id="2768161"/>
    <lineage>
        <taxon>Bacteria</taxon>
        <taxon>Pseudomonadati</taxon>
        <taxon>Pseudomonadota</taxon>
        <taxon>Alphaproteobacteria</taxon>
        <taxon>Acetobacterales</taxon>
        <taxon>Roseomonadaceae</taxon>
        <taxon>Roseomonas</taxon>
    </lineage>
</organism>
<keyword evidence="1 5" id="KW-1003">Cell membrane</keyword>
<dbReference type="Gene3D" id="3.30.420.40">
    <property type="match status" value="2"/>
</dbReference>
<dbReference type="SUPFAM" id="SSF53067">
    <property type="entry name" value="Actin-like ATPase domain"/>
    <property type="match status" value="2"/>
</dbReference>
<comment type="subunit">
    <text evidence="5">Self-interacts. Interacts with FtsZ.</text>
</comment>
<keyword evidence="2 5" id="KW-0132">Cell division</keyword>
<dbReference type="InterPro" id="IPR003494">
    <property type="entry name" value="SHS2_FtsA"/>
</dbReference>
<evidence type="ECO:0000256" key="3">
    <source>
        <dbReference type="ARBA" id="ARBA00023136"/>
    </source>
</evidence>
<gene>
    <name evidence="5 8" type="primary">ftsA</name>
    <name evidence="8" type="ORF">IAI60_09330</name>
</gene>
<dbReference type="InterPro" id="IPR043129">
    <property type="entry name" value="ATPase_NBD"/>
</dbReference>
<dbReference type="Proteomes" id="UP001518990">
    <property type="component" value="Unassembled WGS sequence"/>
</dbReference>
<keyword evidence="9" id="KW-1185">Reference proteome</keyword>
<evidence type="ECO:0000256" key="1">
    <source>
        <dbReference type="ARBA" id="ARBA00022475"/>
    </source>
</evidence>
<dbReference type="PANTHER" id="PTHR32432">
    <property type="entry name" value="CELL DIVISION PROTEIN FTSA-RELATED"/>
    <property type="match status" value="1"/>
</dbReference>
<name>A0ABS3KD02_9PROT</name>
<dbReference type="SMART" id="SM00842">
    <property type="entry name" value="FtsA"/>
    <property type="match status" value="1"/>
</dbReference>
<dbReference type="Pfam" id="PF14450">
    <property type="entry name" value="FtsA"/>
    <property type="match status" value="1"/>
</dbReference>
<proteinExistence type="inferred from homology"/>
<accession>A0ABS3KD02</accession>
<evidence type="ECO:0000256" key="4">
    <source>
        <dbReference type="ARBA" id="ARBA00023306"/>
    </source>
</evidence>
<dbReference type="Pfam" id="PF02491">
    <property type="entry name" value="SHS2_FTSA"/>
    <property type="match status" value="1"/>
</dbReference>
<comment type="similarity">
    <text evidence="5 6">Belongs to the FtsA/MreB family.</text>
</comment>
<comment type="function">
    <text evidence="5 6">Cell division protein that is involved in the assembly of the Z ring. May serve as a membrane anchor for the Z ring.</text>
</comment>
<evidence type="ECO:0000256" key="6">
    <source>
        <dbReference type="PIRNR" id="PIRNR003101"/>
    </source>
</evidence>
<dbReference type="InterPro" id="IPR050696">
    <property type="entry name" value="FtsA/MreB"/>
</dbReference>
<keyword evidence="3 5" id="KW-0472">Membrane</keyword>
<comment type="caution">
    <text evidence="8">The sequence shown here is derived from an EMBL/GenBank/DDBJ whole genome shotgun (WGS) entry which is preliminary data.</text>
</comment>
<protein>
    <recommendedName>
        <fullName evidence="5 6">Cell division protein FtsA</fullName>
    </recommendedName>
</protein>
<dbReference type="HAMAP" id="MF_02033">
    <property type="entry name" value="FtsA"/>
    <property type="match status" value="1"/>
</dbReference>
<feature type="domain" description="SHS2" evidence="7">
    <location>
        <begin position="25"/>
        <end position="211"/>
    </location>
</feature>
<evidence type="ECO:0000259" key="7">
    <source>
        <dbReference type="SMART" id="SM00842"/>
    </source>
</evidence>
<dbReference type="CDD" id="cd24048">
    <property type="entry name" value="ASKHA_NBD_FtsA"/>
    <property type="match status" value="1"/>
</dbReference>
<evidence type="ECO:0000256" key="2">
    <source>
        <dbReference type="ARBA" id="ARBA00022618"/>
    </source>
</evidence>
<keyword evidence="4 5" id="KW-0131">Cell cycle</keyword>
<dbReference type="GO" id="GO:0051301">
    <property type="term" value="P:cell division"/>
    <property type="evidence" value="ECO:0007669"/>
    <property type="project" value="UniProtKB-KW"/>
</dbReference>
<comment type="subcellular location">
    <subcellularLocation>
        <location evidence="5">Cell membrane</location>
        <topology evidence="5">Peripheral membrane protein</topology>
        <orientation evidence="5">Cytoplasmic side</orientation>
    </subcellularLocation>
    <text evidence="5">Localizes to the Z ring in an FtsZ-dependent manner. Targeted to the membrane through a conserved C-terminal amphipathic helix.</text>
</comment>